<dbReference type="Gene3D" id="3.40.1230.10">
    <property type="entry name" value="MTH938-like"/>
    <property type="match status" value="1"/>
</dbReference>
<dbReference type="PANTHER" id="PTHR21192">
    <property type="entry name" value="NUCLEAR PROTEIN E3-3"/>
    <property type="match status" value="1"/>
</dbReference>
<dbReference type="SUPFAM" id="SSF64076">
    <property type="entry name" value="MTH938-like"/>
    <property type="match status" value="1"/>
</dbReference>
<dbReference type="Proteomes" id="UP001476247">
    <property type="component" value="Unassembled WGS sequence"/>
</dbReference>
<dbReference type="InterPro" id="IPR007523">
    <property type="entry name" value="NDUFAF3/AAMDC"/>
</dbReference>
<dbReference type="EMBL" id="BAABUJ010000023">
    <property type="protein sequence ID" value="GAA5802512.1"/>
    <property type="molecule type" value="Genomic_DNA"/>
</dbReference>
<protein>
    <recommendedName>
        <fullName evidence="3">NADH dehydrogenase [ubiquinone] 1 alpha subcomplex assembly factor 3</fullName>
    </recommendedName>
</protein>
<comment type="caution">
    <text evidence="1">The sequence shown here is derived from an EMBL/GenBank/DDBJ whole genome shotgun (WGS) entry which is preliminary data.</text>
</comment>
<dbReference type="InterPro" id="IPR036748">
    <property type="entry name" value="MTH938-like_sf"/>
</dbReference>
<reference evidence="1 2" key="1">
    <citation type="submission" date="2024-04" db="EMBL/GenBank/DDBJ databases">
        <title>genome sequences of Mucor flavus KT1a and Helicostylum pulchrum KT1b strains isolation_sourced from the surface of a dry-aged beef.</title>
        <authorList>
            <person name="Toyotome T."/>
            <person name="Hosono M."/>
            <person name="Torimaru M."/>
            <person name="Fukuda K."/>
            <person name="Mikami N."/>
        </authorList>
    </citation>
    <scope>NUCLEOTIDE SEQUENCE [LARGE SCALE GENOMIC DNA]</scope>
    <source>
        <strain evidence="1 2">KT1b</strain>
    </source>
</reference>
<name>A0ABP9Y6C5_9FUNG</name>
<evidence type="ECO:0008006" key="3">
    <source>
        <dbReference type="Google" id="ProtNLM"/>
    </source>
</evidence>
<sequence length="208" mass="23353">MLRLLPKSTLARSVLRTQTYQRSFSATRLLKDKTKEDEAWEHAEVDRSTIANYVVPQPASDAIPSSMLAAFNNMFDRGPNVGIEVITKTGFVLSNHIKIDQALILLNGSPFLWNAPPRSPGFLPMKDWDLDAFKIFELVSPKPELIMFGTGKEFAPIPEHIRAFFFKLGIQVDQMNSKHAAATYNVLAEEGRRVAAALLPLEEEKVQQ</sequence>
<evidence type="ECO:0000313" key="2">
    <source>
        <dbReference type="Proteomes" id="UP001476247"/>
    </source>
</evidence>
<gene>
    <name evidence="1" type="ORF">HPULCUR_007977</name>
</gene>
<dbReference type="Pfam" id="PF04430">
    <property type="entry name" value="DUF498"/>
    <property type="match status" value="1"/>
</dbReference>
<proteinExistence type="predicted"/>
<evidence type="ECO:0000313" key="1">
    <source>
        <dbReference type="EMBL" id="GAA5802512.1"/>
    </source>
</evidence>
<accession>A0ABP9Y6C5</accession>
<organism evidence="1 2">
    <name type="scientific">Helicostylum pulchrum</name>
    <dbReference type="NCBI Taxonomy" id="562976"/>
    <lineage>
        <taxon>Eukaryota</taxon>
        <taxon>Fungi</taxon>
        <taxon>Fungi incertae sedis</taxon>
        <taxon>Mucoromycota</taxon>
        <taxon>Mucoromycotina</taxon>
        <taxon>Mucoromycetes</taxon>
        <taxon>Mucorales</taxon>
        <taxon>Mucorineae</taxon>
        <taxon>Mucoraceae</taxon>
        <taxon>Helicostylum</taxon>
    </lineage>
</organism>
<keyword evidence="2" id="KW-1185">Reference proteome</keyword>
<dbReference type="PANTHER" id="PTHR21192:SF2">
    <property type="entry name" value="NADH DEHYDROGENASE [UBIQUINONE] 1 ALPHA SUBCOMPLEX ASSEMBLY FACTOR 3"/>
    <property type="match status" value="1"/>
</dbReference>